<evidence type="ECO:0000256" key="1">
    <source>
        <dbReference type="ARBA" id="ARBA00006525"/>
    </source>
</evidence>
<accession>A0ABY9LJC4</accession>
<dbReference type="InterPro" id="IPR041104">
    <property type="entry name" value="SAM_DprA"/>
</dbReference>
<dbReference type="PANTHER" id="PTHR43022">
    <property type="entry name" value="PROTEIN SMF"/>
    <property type="match status" value="1"/>
</dbReference>
<sequence length="282" mass="31320">MNNFELYKLKKAGLKNHHLINIINYLKDTKKSHLSLRDIAVVSNCKDPIKFIEKYKVLDTKLLRKEFNLFPSLSLLDKNYPPLLSEIYNPPVLLFYQGNLDLLNYPKLAVVGARKASEIGIKSVQDIIEQLNKVYVIVSGLARGIDTAAHLSALKNGGNTIAVIGSGFNHFYPKENKKLQQYIATNHLLLSEYGPDEAPLSCHFPERNRIIVGLAPGVLVADAKIRSGSLISCKIALEEGREVFAIPGNIVEPHSHGCNQLIKEGAKCVTSGLDIISELDFY</sequence>
<dbReference type="InterPro" id="IPR003488">
    <property type="entry name" value="DprA"/>
</dbReference>
<protein>
    <submittedName>
        <fullName evidence="4">DNA-processing protein DprA</fullName>
    </submittedName>
</protein>
<evidence type="ECO:0000259" key="2">
    <source>
        <dbReference type="Pfam" id="PF02481"/>
    </source>
</evidence>
<name>A0ABY9LJC4_9STRE</name>
<dbReference type="SUPFAM" id="SSF102405">
    <property type="entry name" value="MCP/YpsA-like"/>
    <property type="match status" value="1"/>
</dbReference>
<dbReference type="Pfam" id="PF02481">
    <property type="entry name" value="DNA_processg_A"/>
    <property type="match status" value="1"/>
</dbReference>
<dbReference type="Pfam" id="PF18255">
    <property type="entry name" value="SAM_DprA"/>
    <property type="match status" value="1"/>
</dbReference>
<gene>
    <name evidence="4" type="primary">dprA</name>
    <name evidence="4" type="ORF">N1496_00845</name>
</gene>
<comment type="similarity">
    <text evidence="1">Belongs to the DprA/Smf family.</text>
</comment>
<dbReference type="PANTHER" id="PTHR43022:SF1">
    <property type="entry name" value="PROTEIN SMF"/>
    <property type="match status" value="1"/>
</dbReference>
<reference evidence="5" key="1">
    <citation type="submission" date="2022-10" db="EMBL/GenBank/DDBJ databases">
        <title>Streptococcus didelphis as causative of fatal infections in opossums (Didelphis albiventris).</title>
        <authorList>
            <person name="Breyer G.M."/>
            <person name="Da Silva M.E.R.J."/>
            <person name="Siqueira F.M."/>
        </authorList>
    </citation>
    <scope>NUCLEOTIDE SEQUENCE [LARGE SCALE GENOMIC DNA]</scope>
    <source>
        <strain evidence="5">LBVP101/21</strain>
    </source>
</reference>
<keyword evidence="5" id="KW-1185">Reference proteome</keyword>
<dbReference type="Proteomes" id="UP001238096">
    <property type="component" value="Chromosome"/>
</dbReference>
<dbReference type="Gene3D" id="3.40.50.450">
    <property type="match status" value="1"/>
</dbReference>
<feature type="domain" description="DNA processing protein A sterile alpha motif" evidence="3">
    <location>
        <begin position="1"/>
        <end position="63"/>
    </location>
</feature>
<dbReference type="RefSeq" id="WP_018365969.1">
    <property type="nucleotide sequence ID" value="NZ_CP104407.1"/>
</dbReference>
<dbReference type="InterPro" id="IPR057666">
    <property type="entry name" value="DrpA_SLOG"/>
</dbReference>
<organism evidence="4 5">
    <name type="scientific">Streptococcus didelphis</name>
    <dbReference type="NCBI Taxonomy" id="102886"/>
    <lineage>
        <taxon>Bacteria</taxon>
        <taxon>Bacillati</taxon>
        <taxon>Bacillota</taxon>
        <taxon>Bacilli</taxon>
        <taxon>Lactobacillales</taxon>
        <taxon>Streptococcaceae</taxon>
        <taxon>Streptococcus</taxon>
    </lineage>
</organism>
<dbReference type="EMBL" id="CP110509">
    <property type="protein sequence ID" value="WMB28275.1"/>
    <property type="molecule type" value="Genomic_DNA"/>
</dbReference>
<dbReference type="NCBIfam" id="TIGR00732">
    <property type="entry name" value="dprA"/>
    <property type="match status" value="1"/>
</dbReference>
<proteinExistence type="inferred from homology"/>
<evidence type="ECO:0000259" key="3">
    <source>
        <dbReference type="Pfam" id="PF18255"/>
    </source>
</evidence>
<evidence type="ECO:0000313" key="4">
    <source>
        <dbReference type="EMBL" id="WMB28275.1"/>
    </source>
</evidence>
<evidence type="ECO:0000313" key="5">
    <source>
        <dbReference type="Proteomes" id="UP001238096"/>
    </source>
</evidence>
<feature type="domain" description="Smf/DprA SLOG" evidence="2">
    <location>
        <begin position="75"/>
        <end position="279"/>
    </location>
</feature>